<dbReference type="AlphaFoldDB" id="A0A067P1I1"/>
<feature type="domain" description="Helitron helicase-like" evidence="1">
    <location>
        <begin position="3"/>
        <end position="199"/>
    </location>
</feature>
<feature type="non-terminal residue" evidence="2">
    <location>
        <position position="200"/>
    </location>
</feature>
<proteinExistence type="predicted"/>
<dbReference type="InterPro" id="IPR025476">
    <property type="entry name" value="Helitron_helicase-like"/>
</dbReference>
<dbReference type="HOGENOM" id="CLU_080483_1_0_1"/>
<dbReference type="OrthoDB" id="3254930at2759"/>
<accession>A0A067P1I1</accession>
<dbReference type="STRING" id="1137138.A0A067P1I1"/>
<name>A0A067P1I1_PLEO1</name>
<protein>
    <recommendedName>
        <fullName evidence="1">Helitron helicase-like domain-containing protein</fullName>
    </recommendedName>
</protein>
<dbReference type="InParanoid" id="A0A067P1I1"/>
<organism evidence="2 3">
    <name type="scientific">Pleurotus ostreatus (strain PC15)</name>
    <name type="common">Oyster mushroom</name>
    <dbReference type="NCBI Taxonomy" id="1137138"/>
    <lineage>
        <taxon>Eukaryota</taxon>
        <taxon>Fungi</taxon>
        <taxon>Dikarya</taxon>
        <taxon>Basidiomycota</taxon>
        <taxon>Agaricomycotina</taxon>
        <taxon>Agaricomycetes</taxon>
        <taxon>Agaricomycetidae</taxon>
        <taxon>Agaricales</taxon>
        <taxon>Pleurotineae</taxon>
        <taxon>Pleurotaceae</taxon>
        <taxon>Pleurotus</taxon>
    </lineage>
</organism>
<gene>
    <name evidence="2" type="ORF">PLEOSDRAFT_1015322</name>
</gene>
<dbReference type="EMBL" id="KL198004">
    <property type="protein sequence ID" value="KDQ34009.1"/>
    <property type="molecule type" value="Genomic_DNA"/>
</dbReference>
<dbReference type="Pfam" id="PF14214">
    <property type="entry name" value="Helitron_like_N"/>
    <property type="match status" value="1"/>
</dbReference>
<dbReference type="Proteomes" id="UP000027073">
    <property type="component" value="Unassembled WGS sequence"/>
</dbReference>
<evidence type="ECO:0000313" key="2">
    <source>
        <dbReference type="EMBL" id="KDQ34009.1"/>
    </source>
</evidence>
<sequence>MYHDKRFQKDVAFPFIAFSHEQIMKSSNRALLLTEKSKFTAITQRIMNLDEDVLASIATRMASGEHIKPESEEEKNCFEIVKDLDHVAAGVNGSSTSKKYQRNEIWSLIYRIGSPLWYITLSPVDIKHPICIYYAGSDETFQPAMPADKRMRTVTSNPVACARFFKFMVDMFISDILGFDNDQCKGIYGDVEGYYGTVEQ</sequence>
<evidence type="ECO:0000259" key="1">
    <source>
        <dbReference type="Pfam" id="PF14214"/>
    </source>
</evidence>
<evidence type="ECO:0000313" key="3">
    <source>
        <dbReference type="Proteomes" id="UP000027073"/>
    </source>
</evidence>
<dbReference type="VEuPathDB" id="FungiDB:PLEOSDRAFT_1015322"/>
<reference evidence="3" key="1">
    <citation type="journal article" date="2014" name="Proc. Natl. Acad. Sci. U.S.A.">
        <title>Extensive sampling of basidiomycete genomes demonstrates inadequacy of the white-rot/brown-rot paradigm for wood decay fungi.</title>
        <authorList>
            <person name="Riley R."/>
            <person name="Salamov A.A."/>
            <person name="Brown D.W."/>
            <person name="Nagy L.G."/>
            <person name="Floudas D."/>
            <person name="Held B.W."/>
            <person name="Levasseur A."/>
            <person name="Lombard V."/>
            <person name="Morin E."/>
            <person name="Otillar R."/>
            <person name="Lindquist E.A."/>
            <person name="Sun H."/>
            <person name="LaButti K.M."/>
            <person name="Schmutz J."/>
            <person name="Jabbour D."/>
            <person name="Luo H."/>
            <person name="Baker S.E."/>
            <person name="Pisabarro A.G."/>
            <person name="Walton J.D."/>
            <person name="Blanchette R.A."/>
            <person name="Henrissat B."/>
            <person name="Martin F."/>
            <person name="Cullen D."/>
            <person name="Hibbett D.S."/>
            <person name="Grigoriev I.V."/>
        </authorList>
    </citation>
    <scope>NUCLEOTIDE SEQUENCE [LARGE SCALE GENOMIC DNA]</scope>
    <source>
        <strain evidence="3">PC15</strain>
    </source>
</reference>